<dbReference type="HOGENOM" id="CLU_093809_0_0_3"/>
<sequence length="209" mass="23536">MWTIGSNLRFAAMNFFQLQSPPNATRRWRRLLTKLLLLFVVFSYCLGIPSALAGINDDNYEGNVFVLYGGNASLVPPKTTLEKSMAASDRATLLVLYLDDCSDCKQYASAVSRMQAFYGRATDIIPVNVDTILPELTYKPTEPGYYYKGAVPQVIVFDKAGKVVLNETGQVPYERVDDTLREVFDLLPRTESSELKRRSFNEFSSEVTE</sequence>
<dbReference type="NCBIfam" id="NF038096">
    <property type="entry name" value="thylak_slr1796"/>
    <property type="match status" value="1"/>
</dbReference>
<name>K9TZH5_CHRTP</name>
<dbReference type="eggNOG" id="COG0526">
    <property type="taxonomic scope" value="Bacteria"/>
</dbReference>
<dbReference type="EMBL" id="CP003597">
    <property type="protein sequence ID" value="AFY88242.1"/>
    <property type="molecule type" value="Genomic_DNA"/>
</dbReference>
<dbReference type="InterPro" id="IPR048069">
    <property type="entry name" value="Thylak_slr1796"/>
</dbReference>
<evidence type="ECO:0008006" key="3">
    <source>
        <dbReference type="Google" id="ProtNLM"/>
    </source>
</evidence>
<gene>
    <name evidence="1" type="ORF">Chro_2773</name>
</gene>
<dbReference type="Gene3D" id="3.40.30.10">
    <property type="entry name" value="Glutaredoxin"/>
    <property type="match status" value="1"/>
</dbReference>
<dbReference type="InterPro" id="IPR036249">
    <property type="entry name" value="Thioredoxin-like_sf"/>
</dbReference>
<dbReference type="AlphaFoldDB" id="K9TZH5"/>
<dbReference type="SUPFAM" id="SSF52833">
    <property type="entry name" value="Thioredoxin-like"/>
    <property type="match status" value="1"/>
</dbReference>
<accession>K9TZH5</accession>
<evidence type="ECO:0000313" key="1">
    <source>
        <dbReference type="EMBL" id="AFY88242.1"/>
    </source>
</evidence>
<dbReference type="KEGG" id="cthe:Chro_2773"/>
<dbReference type="Proteomes" id="UP000010384">
    <property type="component" value="Chromosome"/>
</dbReference>
<reference evidence="1 2" key="1">
    <citation type="submission" date="2012-06" db="EMBL/GenBank/DDBJ databases">
        <title>Finished chromosome of genome of Chroococcidiopsis thermalis PCC 7203.</title>
        <authorList>
            <consortium name="US DOE Joint Genome Institute"/>
            <person name="Gugger M."/>
            <person name="Coursin T."/>
            <person name="Rippka R."/>
            <person name="Tandeau De Marsac N."/>
            <person name="Huntemann M."/>
            <person name="Wei C.-L."/>
            <person name="Han J."/>
            <person name="Detter J.C."/>
            <person name="Han C."/>
            <person name="Tapia R."/>
            <person name="Davenport K."/>
            <person name="Daligault H."/>
            <person name="Erkkila T."/>
            <person name="Gu W."/>
            <person name="Munk A.C.C."/>
            <person name="Teshima H."/>
            <person name="Xu Y."/>
            <person name="Chain P."/>
            <person name="Chen A."/>
            <person name="Krypides N."/>
            <person name="Mavromatis K."/>
            <person name="Markowitz V."/>
            <person name="Szeto E."/>
            <person name="Ivanova N."/>
            <person name="Mikhailova N."/>
            <person name="Ovchinnikova G."/>
            <person name="Pagani I."/>
            <person name="Pati A."/>
            <person name="Goodwin L."/>
            <person name="Peters L."/>
            <person name="Pitluck S."/>
            <person name="Woyke T."/>
            <person name="Kerfeld C."/>
        </authorList>
    </citation>
    <scope>NUCLEOTIDE SEQUENCE [LARGE SCALE GENOMIC DNA]</scope>
    <source>
        <strain evidence="1 2">PCC 7203</strain>
    </source>
</reference>
<proteinExistence type="predicted"/>
<protein>
    <recommendedName>
        <fullName evidence="3">Thioredoxin domain-containing protein</fullName>
    </recommendedName>
</protein>
<keyword evidence="2" id="KW-1185">Reference proteome</keyword>
<evidence type="ECO:0000313" key="2">
    <source>
        <dbReference type="Proteomes" id="UP000010384"/>
    </source>
</evidence>
<dbReference type="PATRIC" id="fig|251229.3.peg.3240"/>
<organism evidence="1 2">
    <name type="scientific">Chroococcidiopsis thermalis (strain PCC 7203)</name>
    <dbReference type="NCBI Taxonomy" id="251229"/>
    <lineage>
        <taxon>Bacteria</taxon>
        <taxon>Bacillati</taxon>
        <taxon>Cyanobacteriota</taxon>
        <taxon>Cyanophyceae</taxon>
        <taxon>Chroococcidiopsidales</taxon>
        <taxon>Chroococcidiopsidaceae</taxon>
        <taxon>Chroococcidiopsis</taxon>
    </lineage>
</organism>
<dbReference type="InParanoid" id="K9TZH5"/>
<dbReference type="STRING" id="251229.Chro_2773"/>